<sequence>MDGRLPKLILSSTVKQRFGDQSWTFPMTQIQGLVTREKLGTLINTPEENQEGK</sequence>
<dbReference type="AlphaFoldDB" id="A0AAD5CS57"/>
<reference evidence="1" key="1">
    <citation type="submission" date="2022-06" db="EMBL/GenBank/DDBJ databases">
        <title>Uncovering the hologenomic basis of an extraordinary plant invasion.</title>
        <authorList>
            <person name="Bieker V.C."/>
            <person name="Martin M.D."/>
            <person name="Gilbert T."/>
            <person name="Hodgins K."/>
            <person name="Battlay P."/>
            <person name="Petersen B."/>
            <person name="Wilson J."/>
        </authorList>
    </citation>
    <scope>NUCLEOTIDE SEQUENCE</scope>
    <source>
        <strain evidence="1">AA19_3_7</strain>
        <tissue evidence="1">Leaf</tissue>
    </source>
</reference>
<organism evidence="1 2">
    <name type="scientific">Ambrosia artemisiifolia</name>
    <name type="common">Common ragweed</name>
    <dbReference type="NCBI Taxonomy" id="4212"/>
    <lineage>
        <taxon>Eukaryota</taxon>
        <taxon>Viridiplantae</taxon>
        <taxon>Streptophyta</taxon>
        <taxon>Embryophyta</taxon>
        <taxon>Tracheophyta</taxon>
        <taxon>Spermatophyta</taxon>
        <taxon>Magnoliopsida</taxon>
        <taxon>eudicotyledons</taxon>
        <taxon>Gunneridae</taxon>
        <taxon>Pentapetalae</taxon>
        <taxon>asterids</taxon>
        <taxon>campanulids</taxon>
        <taxon>Asterales</taxon>
        <taxon>Asteraceae</taxon>
        <taxon>Asteroideae</taxon>
        <taxon>Heliantheae alliance</taxon>
        <taxon>Heliantheae</taxon>
        <taxon>Ambrosia</taxon>
    </lineage>
</organism>
<accession>A0AAD5CS57</accession>
<dbReference type="EMBL" id="JAMZMK010007093">
    <property type="protein sequence ID" value="KAI7745879.1"/>
    <property type="molecule type" value="Genomic_DNA"/>
</dbReference>
<gene>
    <name evidence="1" type="ORF">M8C21_007300</name>
</gene>
<name>A0AAD5CS57_AMBAR</name>
<evidence type="ECO:0000313" key="1">
    <source>
        <dbReference type="EMBL" id="KAI7745879.1"/>
    </source>
</evidence>
<keyword evidence="2" id="KW-1185">Reference proteome</keyword>
<dbReference type="Proteomes" id="UP001206925">
    <property type="component" value="Unassembled WGS sequence"/>
</dbReference>
<comment type="caution">
    <text evidence="1">The sequence shown here is derived from an EMBL/GenBank/DDBJ whole genome shotgun (WGS) entry which is preliminary data.</text>
</comment>
<evidence type="ECO:0000313" key="2">
    <source>
        <dbReference type="Proteomes" id="UP001206925"/>
    </source>
</evidence>
<proteinExistence type="predicted"/>
<feature type="non-terminal residue" evidence="1">
    <location>
        <position position="1"/>
    </location>
</feature>
<protein>
    <submittedName>
        <fullName evidence="1">Uncharacterized protein</fullName>
    </submittedName>
</protein>